<dbReference type="Proteomes" id="UP000829398">
    <property type="component" value="Chromosome 3"/>
</dbReference>
<accession>A0ACB8M1C4</accession>
<keyword evidence="2" id="KW-1185">Reference proteome</keyword>
<reference evidence="2" key="1">
    <citation type="journal article" date="2023" name="Hortic. Res.">
        <title>A chromosome-level phased genome enabling allele-level studies in sweet orange: a case study on citrus Huanglongbing tolerance.</title>
        <authorList>
            <person name="Wu B."/>
            <person name="Yu Q."/>
            <person name="Deng Z."/>
            <person name="Duan Y."/>
            <person name="Luo F."/>
            <person name="Gmitter F. Jr."/>
        </authorList>
    </citation>
    <scope>NUCLEOTIDE SEQUENCE [LARGE SCALE GENOMIC DNA]</scope>
    <source>
        <strain evidence="2">cv. Valencia</strain>
    </source>
</reference>
<dbReference type="EMBL" id="CM039172">
    <property type="protein sequence ID" value="KAH9779269.1"/>
    <property type="molecule type" value="Genomic_DNA"/>
</dbReference>
<evidence type="ECO:0000313" key="2">
    <source>
        <dbReference type="Proteomes" id="UP000829398"/>
    </source>
</evidence>
<sequence>MAATPNRQFKNICVLSGFTYGKHKEFVEAAIDLSRSIAARKLHLVYGGGNRGLSKMVSEAAFIRGSQVLGIIPRVLKPLGSSSDSSTGEELVVSSMQERITEMLNHADAFIFLPGDLATLEALMTLASWAHLHIHQKPIGLLNVNNFYDGFIAFLNHAIKNYFIPSNVKKLFICAHTANELLDMLQAYKPEPDPWTFVLERPNNDGNSSRNSCACEYIKICTTFGTEFAGTGFNNQFKGYQSSNQRGGGGGNWNNNNGPSNFNSGKPSFNPKPQWNASKPTCQICLRPGHPANICWKLEEFITSGAYRPPPNRGPKAAYLANMDAPVDNNWYLDSGATHHLTNDMNNVNGAEPFAGNSKLIVGNGVGLCITHIGSAVLRMLDALNYSDLKLNNILLVPKITKNLISISQLTKDNTVVVEFTDSFCFVKDKVKNSVMLQGKAEKGLYRLLCVSSTKSSTSQSNQGLLTHVESAVSNQPISMFSTVVSKFPNKTACCLHTEALCCQTPSCMLNTTVLHQRLGHPNTKVLSHVINSCSSLKNISGNKTIDSCDACKMGKMHKLHFPITETKTKNPLELLHTDLWGPSPTPSIQGYKYYVSFVDDFTRFTWIFPLKTKADTFQVFKIFKAQVEKQLDKPIKCLQSDWGGEYRSFVHFLHETGIQFRHSCPYTHNQNGLVERKHRHITELGLTLLAQAKLPIKFWWDSFHTATHIINRLPTPVLSMKTPYECLFHLLPDYPFLKTFGCACFPFLRDYNHHKFDFHTSKCVFLGYSLLHKGYKCLHPSGKIYIASHVLFYETSFPYSTDSQFLKSLPPKVSDFQYSSLQFYNISVPHSNLRPFEAAAADTDSHTSSSNHNIMLSSSSTHHVSSTDTISLPIIHTTSSITTPTTTSSPIIHHHSPVSPITHQLPLHTSPSRPSLSSAHPMITRAKAGVFKPKAFLTAHNSLEPSSVDEALADPKWQAAMQLEYDALIQNKTWSLVPMDPVHKLVGCKWVFRTKYNPDGSVSKYKARLVAKGFHQTAGVDYSETYSPVVKSSTVRVILSLAVMQGWNVRQIDINNAFLNGDLTEDVYMQQPEGFVSEGGYICKLNKALYGLKQAPRAWYDKLKGCLTDWNFTNSKADTSLFIRHDIKGIILVLIYVDDILVTGPDSVLLEAFITNLSKVFALKDLGLVSYFLGIEVSYTDHGMHLSQTKYIKDLLAKASMQNCKETETPFSTGYKLERTAKGLLGAEFENPTLYRSIVGGLQYLILTRPDIAYSVHKLSQYLSAPTLQHWLAWYSDADWACDIDDRKSIGAYCIFLGNNLVSWSSKKQAIVAKSSTESEYRALSTASSELTWLQSLFSELKIIKLPTPVLWCDNQSAGDLAKNPVFHSKSKHIELDVHYIRDKVLNKELEVRYIPTEEQVVDVLTKPLSFPKFSYFRSKLNVINRPLSLRGDVKEAHVSQIASKAEDYNNSSSQLQVDDLACQLAPGGYIISCTRDC</sequence>
<protein>
    <submittedName>
        <fullName evidence="1">Retrovirus-related pol polyprotein from transposon RE1</fullName>
    </submittedName>
</protein>
<name>A0ACB8M1C4_CITSI</name>
<proteinExistence type="predicted"/>
<evidence type="ECO:0000313" key="1">
    <source>
        <dbReference type="EMBL" id="KAH9779269.1"/>
    </source>
</evidence>
<organism evidence="1 2">
    <name type="scientific">Citrus sinensis</name>
    <name type="common">Sweet orange</name>
    <name type="synonym">Citrus aurantium var. sinensis</name>
    <dbReference type="NCBI Taxonomy" id="2711"/>
    <lineage>
        <taxon>Eukaryota</taxon>
        <taxon>Viridiplantae</taxon>
        <taxon>Streptophyta</taxon>
        <taxon>Embryophyta</taxon>
        <taxon>Tracheophyta</taxon>
        <taxon>Spermatophyta</taxon>
        <taxon>Magnoliopsida</taxon>
        <taxon>eudicotyledons</taxon>
        <taxon>Gunneridae</taxon>
        <taxon>Pentapetalae</taxon>
        <taxon>rosids</taxon>
        <taxon>malvids</taxon>
        <taxon>Sapindales</taxon>
        <taxon>Rutaceae</taxon>
        <taxon>Aurantioideae</taxon>
        <taxon>Citrus</taxon>
    </lineage>
</organism>
<comment type="caution">
    <text evidence="1">The sequence shown here is derived from an EMBL/GenBank/DDBJ whole genome shotgun (WGS) entry which is preliminary data.</text>
</comment>
<gene>
    <name evidence="1" type="ORF">KPL71_007663</name>
</gene>